<evidence type="ECO:0000256" key="2">
    <source>
        <dbReference type="ARBA" id="ARBA00023136"/>
    </source>
</evidence>
<gene>
    <name evidence="5" type="ORF">LCGC14_2401870</name>
</gene>
<dbReference type="Pfam" id="PF13677">
    <property type="entry name" value="MotB_plug"/>
    <property type="match status" value="1"/>
</dbReference>
<dbReference type="AlphaFoldDB" id="A0A0F9CH92"/>
<proteinExistence type="predicted"/>
<evidence type="ECO:0000259" key="4">
    <source>
        <dbReference type="Pfam" id="PF13677"/>
    </source>
</evidence>
<feature type="non-terminal residue" evidence="5">
    <location>
        <position position="202"/>
    </location>
</feature>
<dbReference type="InterPro" id="IPR025713">
    <property type="entry name" value="MotB-like_N_dom"/>
</dbReference>
<evidence type="ECO:0000256" key="1">
    <source>
        <dbReference type="ARBA" id="ARBA00004370"/>
    </source>
</evidence>
<feature type="domain" description="Motility protein B-like N-terminal" evidence="4">
    <location>
        <begin position="9"/>
        <end position="59"/>
    </location>
</feature>
<keyword evidence="3" id="KW-0812">Transmembrane</keyword>
<comment type="subcellular location">
    <subcellularLocation>
        <location evidence="1">Membrane</location>
    </subcellularLocation>
</comment>
<reference evidence="5" key="1">
    <citation type="journal article" date="2015" name="Nature">
        <title>Complex archaea that bridge the gap between prokaryotes and eukaryotes.</title>
        <authorList>
            <person name="Spang A."/>
            <person name="Saw J.H."/>
            <person name="Jorgensen S.L."/>
            <person name="Zaremba-Niedzwiedzka K."/>
            <person name="Martijn J."/>
            <person name="Lind A.E."/>
            <person name="van Eijk R."/>
            <person name="Schleper C."/>
            <person name="Guy L."/>
            <person name="Ettema T.J."/>
        </authorList>
    </citation>
    <scope>NUCLEOTIDE SEQUENCE</scope>
</reference>
<name>A0A0F9CH92_9ZZZZ</name>
<keyword evidence="3" id="KW-1133">Transmembrane helix</keyword>
<organism evidence="5">
    <name type="scientific">marine sediment metagenome</name>
    <dbReference type="NCBI Taxonomy" id="412755"/>
    <lineage>
        <taxon>unclassified sequences</taxon>
        <taxon>metagenomes</taxon>
        <taxon>ecological metagenomes</taxon>
    </lineage>
</organism>
<protein>
    <recommendedName>
        <fullName evidence="4">Motility protein B-like N-terminal domain-containing protein</fullName>
    </recommendedName>
</protein>
<evidence type="ECO:0000256" key="3">
    <source>
        <dbReference type="SAM" id="Phobius"/>
    </source>
</evidence>
<feature type="transmembrane region" description="Helical" evidence="3">
    <location>
        <begin position="16"/>
        <end position="39"/>
    </location>
</feature>
<dbReference type="EMBL" id="LAZR01036086">
    <property type="protein sequence ID" value="KKL25782.1"/>
    <property type="molecule type" value="Genomic_DNA"/>
</dbReference>
<sequence>MNAAKFPEEPKKGAPAFIVTFSDMITLLLTFFLMLISMAEEQCVTEKFKQGQTSFRQALAGFGMEGFMQGGSSGSRFENPATKYKVNQKAEETEDRTPEVETEMVTRIIHEIERSMKISPSQITGNSSNFTVTNIHFEKGGWQLNDAAKEYLSKYCNDIQEVYFNEQPVIYIVRDNIAHVQKISIGNDDGSSVEIVDGLAIN</sequence>
<keyword evidence="2 3" id="KW-0472">Membrane</keyword>
<accession>A0A0F9CH92</accession>
<comment type="caution">
    <text evidence="5">The sequence shown here is derived from an EMBL/GenBank/DDBJ whole genome shotgun (WGS) entry which is preliminary data.</text>
</comment>
<dbReference type="GO" id="GO:0016020">
    <property type="term" value="C:membrane"/>
    <property type="evidence" value="ECO:0007669"/>
    <property type="project" value="UniProtKB-SubCell"/>
</dbReference>
<evidence type="ECO:0000313" key="5">
    <source>
        <dbReference type="EMBL" id="KKL25782.1"/>
    </source>
</evidence>